<dbReference type="EMBL" id="CM037012">
    <property type="protein sequence ID" value="KAH7690481.1"/>
    <property type="molecule type" value="Genomic_DNA"/>
</dbReference>
<keyword evidence="2" id="KW-1185">Reference proteome</keyword>
<evidence type="ECO:0000313" key="1">
    <source>
        <dbReference type="EMBL" id="KAH7690481.1"/>
    </source>
</evidence>
<protein>
    <submittedName>
        <fullName evidence="1">RNA-directed DNA polymerase protein</fullName>
        <ecNumber evidence="1">2.7.7.49</ecNumber>
    </submittedName>
</protein>
<keyword evidence="1" id="KW-0548">Nucleotidyltransferase</keyword>
<reference evidence="2" key="1">
    <citation type="journal article" date="2022" name="Nat. Commun.">
        <title>Chromosome evolution and the genetic basis of agronomically important traits in greater yam.</title>
        <authorList>
            <person name="Bredeson J.V."/>
            <person name="Lyons J.B."/>
            <person name="Oniyinde I.O."/>
            <person name="Okereke N.R."/>
            <person name="Kolade O."/>
            <person name="Nnabue I."/>
            <person name="Nwadili C.O."/>
            <person name="Hribova E."/>
            <person name="Parker M."/>
            <person name="Nwogha J."/>
            <person name="Shu S."/>
            <person name="Carlson J."/>
            <person name="Kariba R."/>
            <person name="Muthemba S."/>
            <person name="Knop K."/>
            <person name="Barton G.J."/>
            <person name="Sherwood A.V."/>
            <person name="Lopez-Montes A."/>
            <person name="Asiedu R."/>
            <person name="Jamnadass R."/>
            <person name="Muchugi A."/>
            <person name="Goodstein D."/>
            <person name="Egesi C.N."/>
            <person name="Featherston J."/>
            <person name="Asfaw A."/>
            <person name="Simpson G.G."/>
            <person name="Dolezel J."/>
            <person name="Hendre P.S."/>
            <person name="Van Deynze A."/>
            <person name="Kumar P.L."/>
            <person name="Obidiegwu J.E."/>
            <person name="Bhattacharjee R."/>
            <person name="Rokhsar D.S."/>
        </authorList>
    </citation>
    <scope>NUCLEOTIDE SEQUENCE [LARGE SCALE GENOMIC DNA]</scope>
    <source>
        <strain evidence="2">cv. TDa95/00328</strain>
    </source>
</reference>
<comment type="caution">
    <text evidence="1">The sequence shown here is derived from an EMBL/GenBank/DDBJ whole genome shotgun (WGS) entry which is preliminary data.</text>
</comment>
<gene>
    <name evidence="1" type="ORF">IHE45_02G050500</name>
</gene>
<evidence type="ECO:0000313" key="2">
    <source>
        <dbReference type="Proteomes" id="UP000827976"/>
    </source>
</evidence>
<proteinExistence type="predicted"/>
<keyword evidence="1" id="KW-0695">RNA-directed DNA polymerase</keyword>
<sequence length="135" mass="15185">MNLITWNVRGLGRPSKRFLVKDFLHLHFADVCCLQESKLEEISPSIWREVGGGRLDQFFMVPAHGSAGGIIISWNSAIMSAKLLNIGTFSLTMEFCSKRNNLTWRCTSVYGPNARNLKPAFWDELRRSAGPSNVP</sequence>
<dbReference type="Proteomes" id="UP000827976">
    <property type="component" value="Chromosome 2"/>
</dbReference>
<dbReference type="EC" id="2.7.7.49" evidence="1"/>
<organism evidence="1 2">
    <name type="scientific">Dioscorea alata</name>
    <name type="common">Purple yam</name>
    <dbReference type="NCBI Taxonomy" id="55571"/>
    <lineage>
        <taxon>Eukaryota</taxon>
        <taxon>Viridiplantae</taxon>
        <taxon>Streptophyta</taxon>
        <taxon>Embryophyta</taxon>
        <taxon>Tracheophyta</taxon>
        <taxon>Spermatophyta</taxon>
        <taxon>Magnoliopsida</taxon>
        <taxon>Liliopsida</taxon>
        <taxon>Dioscoreales</taxon>
        <taxon>Dioscoreaceae</taxon>
        <taxon>Dioscorea</taxon>
    </lineage>
</organism>
<name>A0ACB7WPP2_DIOAL</name>
<keyword evidence="1" id="KW-0808">Transferase</keyword>
<accession>A0ACB7WPP2</accession>